<evidence type="ECO:0000256" key="1">
    <source>
        <dbReference type="ARBA" id="ARBA00022723"/>
    </source>
</evidence>
<dbReference type="Proteomes" id="UP001529510">
    <property type="component" value="Unassembled WGS sequence"/>
</dbReference>
<dbReference type="Pfam" id="PF13445">
    <property type="entry name" value="zf-RING_UBOX"/>
    <property type="match status" value="1"/>
</dbReference>
<dbReference type="Gene3D" id="3.30.40.10">
    <property type="entry name" value="Zinc/RING finger domain, C3HC4 (zinc finger)"/>
    <property type="match status" value="1"/>
</dbReference>
<dbReference type="SMART" id="SM00504">
    <property type="entry name" value="Ubox"/>
    <property type="match status" value="1"/>
</dbReference>
<dbReference type="PANTHER" id="PTHR25465">
    <property type="entry name" value="B-BOX DOMAIN CONTAINING"/>
    <property type="match status" value="1"/>
</dbReference>
<evidence type="ECO:0000313" key="7">
    <source>
        <dbReference type="EMBL" id="KAL0189511.1"/>
    </source>
</evidence>
<reference evidence="7 8" key="1">
    <citation type="submission" date="2024-05" db="EMBL/GenBank/DDBJ databases">
        <title>Genome sequencing and assembly of Indian major carp, Cirrhinus mrigala (Hamilton, 1822).</title>
        <authorList>
            <person name="Mohindra V."/>
            <person name="Chowdhury L.M."/>
            <person name="Lal K."/>
            <person name="Jena J.K."/>
        </authorList>
    </citation>
    <scope>NUCLEOTIDE SEQUENCE [LARGE SCALE GENOMIC DNA]</scope>
    <source>
        <strain evidence="7">CM1030</strain>
        <tissue evidence="7">Blood</tissue>
    </source>
</reference>
<dbReference type="PROSITE" id="PS00518">
    <property type="entry name" value="ZF_RING_1"/>
    <property type="match status" value="1"/>
</dbReference>
<keyword evidence="1" id="KW-0479">Metal-binding</keyword>
<comment type="caution">
    <text evidence="7">The sequence shown here is derived from an EMBL/GenBank/DDBJ whole genome shotgun (WGS) entry which is preliminary data.</text>
</comment>
<name>A0ABD0QW12_CIRMR</name>
<dbReference type="InterPro" id="IPR001841">
    <property type="entry name" value="Znf_RING"/>
</dbReference>
<organism evidence="7 8">
    <name type="scientific">Cirrhinus mrigala</name>
    <name type="common">Mrigala</name>
    <dbReference type="NCBI Taxonomy" id="683832"/>
    <lineage>
        <taxon>Eukaryota</taxon>
        <taxon>Metazoa</taxon>
        <taxon>Chordata</taxon>
        <taxon>Craniata</taxon>
        <taxon>Vertebrata</taxon>
        <taxon>Euteleostomi</taxon>
        <taxon>Actinopterygii</taxon>
        <taxon>Neopterygii</taxon>
        <taxon>Teleostei</taxon>
        <taxon>Ostariophysi</taxon>
        <taxon>Cypriniformes</taxon>
        <taxon>Cyprinidae</taxon>
        <taxon>Labeoninae</taxon>
        <taxon>Labeonini</taxon>
        <taxon>Cirrhinus</taxon>
    </lineage>
</organism>
<dbReference type="InterPro" id="IPR051051">
    <property type="entry name" value="E3_ubiq-ligase_TRIM/RNF"/>
</dbReference>
<sequence length="181" mass="20990">GPLAEKLKCPVCLDVFIDPVSTPCGHTFCKSCLNQCWDNSQECKCPICNETFSKRPDLKINTALRQVAQLFEEKFNLRKLEVLCDICHDVKLKALKSCLVCQTSYCETHLEPHQRVPSFRKHKLIDPVKDIKDYLCQKHERPLELFCRDDQTYICVFCTDGDHKTHNTVTLEEESKEKKAR</sequence>
<keyword evidence="2 4" id="KW-0863">Zinc-finger</keyword>
<protein>
    <submittedName>
        <fullName evidence="7">Uncharacterized protein</fullName>
    </submittedName>
</protein>
<dbReference type="EMBL" id="JAMKFB020000007">
    <property type="protein sequence ID" value="KAL0189511.1"/>
    <property type="molecule type" value="Genomic_DNA"/>
</dbReference>
<evidence type="ECO:0000256" key="3">
    <source>
        <dbReference type="ARBA" id="ARBA00022833"/>
    </source>
</evidence>
<dbReference type="GO" id="GO:0008270">
    <property type="term" value="F:zinc ion binding"/>
    <property type="evidence" value="ECO:0007669"/>
    <property type="project" value="UniProtKB-KW"/>
</dbReference>
<dbReference type="InterPro" id="IPR003613">
    <property type="entry name" value="Ubox_domain"/>
</dbReference>
<dbReference type="PANTHER" id="PTHR25465:SF32">
    <property type="entry name" value="BLOODTHIRSTY-RELATED GENE FAMILY, MEMBER 16 ISOFORM X1-RELATED"/>
    <property type="match status" value="1"/>
</dbReference>
<dbReference type="SUPFAM" id="SSF57845">
    <property type="entry name" value="B-box zinc-binding domain"/>
    <property type="match status" value="1"/>
</dbReference>
<evidence type="ECO:0000256" key="2">
    <source>
        <dbReference type="ARBA" id="ARBA00022771"/>
    </source>
</evidence>
<dbReference type="Pfam" id="PF00643">
    <property type="entry name" value="zf-B_box"/>
    <property type="match status" value="1"/>
</dbReference>
<keyword evidence="3" id="KW-0862">Zinc</keyword>
<dbReference type="Gene3D" id="4.10.830.40">
    <property type="match status" value="1"/>
</dbReference>
<dbReference type="SUPFAM" id="SSF57850">
    <property type="entry name" value="RING/U-box"/>
    <property type="match status" value="1"/>
</dbReference>
<accession>A0ABD0QW12</accession>
<dbReference type="InterPro" id="IPR000315">
    <property type="entry name" value="Znf_B-box"/>
</dbReference>
<dbReference type="SMART" id="SM00184">
    <property type="entry name" value="RING"/>
    <property type="match status" value="1"/>
</dbReference>
<dbReference type="CDD" id="cd19769">
    <property type="entry name" value="Bbox2_TRIM16-like"/>
    <property type="match status" value="1"/>
</dbReference>
<feature type="domain" description="B box-type" evidence="6">
    <location>
        <begin position="131"/>
        <end position="171"/>
    </location>
</feature>
<dbReference type="Gene3D" id="3.30.160.60">
    <property type="entry name" value="Classic Zinc Finger"/>
    <property type="match status" value="1"/>
</dbReference>
<dbReference type="AlphaFoldDB" id="A0ABD0QW12"/>
<feature type="non-terminal residue" evidence="7">
    <location>
        <position position="181"/>
    </location>
</feature>
<evidence type="ECO:0000313" key="8">
    <source>
        <dbReference type="Proteomes" id="UP001529510"/>
    </source>
</evidence>
<dbReference type="InterPro" id="IPR013083">
    <property type="entry name" value="Znf_RING/FYVE/PHD"/>
</dbReference>
<evidence type="ECO:0000259" key="6">
    <source>
        <dbReference type="PROSITE" id="PS50119"/>
    </source>
</evidence>
<feature type="domain" description="RING-type" evidence="5">
    <location>
        <begin position="9"/>
        <end position="49"/>
    </location>
</feature>
<proteinExistence type="predicted"/>
<dbReference type="SMART" id="SM00336">
    <property type="entry name" value="BBOX"/>
    <property type="match status" value="2"/>
</dbReference>
<gene>
    <name evidence="7" type="ORF">M9458_016610</name>
</gene>
<feature type="non-terminal residue" evidence="7">
    <location>
        <position position="1"/>
    </location>
</feature>
<evidence type="ECO:0000259" key="5">
    <source>
        <dbReference type="PROSITE" id="PS50089"/>
    </source>
</evidence>
<keyword evidence="8" id="KW-1185">Reference proteome</keyword>
<evidence type="ECO:0000256" key="4">
    <source>
        <dbReference type="PROSITE-ProRule" id="PRU00024"/>
    </source>
</evidence>
<dbReference type="PROSITE" id="PS50119">
    <property type="entry name" value="ZF_BBOX"/>
    <property type="match status" value="1"/>
</dbReference>
<dbReference type="InterPro" id="IPR027370">
    <property type="entry name" value="Znf-RING_euk"/>
</dbReference>
<dbReference type="InterPro" id="IPR017907">
    <property type="entry name" value="Znf_RING_CS"/>
</dbReference>
<dbReference type="PROSITE" id="PS50089">
    <property type="entry name" value="ZF_RING_2"/>
    <property type="match status" value="1"/>
</dbReference>